<dbReference type="EMBL" id="JAPZBU010000002">
    <property type="protein sequence ID" value="KAJ5414898.1"/>
    <property type="molecule type" value="Genomic_DNA"/>
</dbReference>
<accession>A0A9W9WCX2</accession>
<name>A0A9W9WCX2_9EURO</name>
<comment type="caution">
    <text evidence="1">The sequence shown here is derived from an EMBL/GenBank/DDBJ whole genome shotgun (WGS) entry which is preliminary data.</text>
</comment>
<gene>
    <name evidence="1" type="ORF">N7509_000232</name>
</gene>
<dbReference type="GeneID" id="81363859"/>
<organism evidence="1 2">
    <name type="scientific">Penicillium cosmopolitanum</name>
    <dbReference type="NCBI Taxonomy" id="1131564"/>
    <lineage>
        <taxon>Eukaryota</taxon>
        <taxon>Fungi</taxon>
        <taxon>Dikarya</taxon>
        <taxon>Ascomycota</taxon>
        <taxon>Pezizomycotina</taxon>
        <taxon>Eurotiomycetes</taxon>
        <taxon>Eurotiomycetidae</taxon>
        <taxon>Eurotiales</taxon>
        <taxon>Aspergillaceae</taxon>
        <taxon>Penicillium</taxon>
    </lineage>
</organism>
<evidence type="ECO:0000313" key="2">
    <source>
        <dbReference type="Proteomes" id="UP001147747"/>
    </source>
</evidence>
<dbReference type="Proteomes" id="UP001147747">
    <property type="component" value="Unassembled WGS sequence"/>
</dbReference>
<reference evidence="1" key="1">
    <citation type="submission" date="2022-12" db="EMBL/GenBank/DDBJ databases">
        <authorList>
            <person name="Petersen C."/>
        </authorList>
    </citation>
    <scope>NUCLEOTIDE SEQUENCE</scope>
    <source>
        <strain evidence="1">IBT 29677</strain>
    </source>
</reference>
<dbReference type="AlphaFoldDB" id="A0A9W9WCX2"/>
<dbReference type="RefSeq" id="XP_056494744.1">
    <property type="nucleotide sequence ID" value="XM_056624879.1"/>
</dbReference>
<evidence type="ECO:0000313" key="1">
    <source>
        <dbReference type="EMBL" id="KAJ5414898.1"/>
    </source>
</evidence>
<protein>
    <submittedName>
        <fullName evidence="1">Uncharacterized protein</fullName>
    </submittedName>
</protein>
<proteinExistence type="predicted"/>
<reference evidence="1" key="2">
    <citation type="journal article" date="2023" name="IMA Fungus">
        <title>Comparative genomic study of the Penicillium genus elucidates a diverse pangenome and 15 lateral gene transfer events.</title>
        <authorList>
            <person name="Petersen C."/>
            <person name="Sorensen T."/>
            <person name="Nielsen M.R."/>
            <person name="Sondergaard T.E."/>
            <person name="Sorensen J.L."/>
            <person name="Fitzpatrick D.A."/>
            <person name="Frisvad J.C."/>
            <person name="Nielsen K.L."/>
        </authorList>
    </citation>
    <scope>NUCLEOTIDE SEQUENCE</scope>
    <source>
        <strain evidence="1">IBT 29677</strain>
    </source>
</reference>
<keyword evidence="2" id="KW-1185">Reference proteome</keyword>
<sequence length="79" mass="8876">MSFLGAGFGVFIVASLKVPDLWAIAKYGLWASLELSFWSLYFGGREEGASVKSECHRGAAIIYCWGEDSKDFQRLIREH</sequence>